<keyword evidence="2" id="KW-1185">Reference proteome</keyword>
<evidence type="ECO:0000313" key="2">
    <source>
        <dbReference type="Proteomes" id="UP000051249"/>
    </source>
</evidence>
<dbReference type="EMBL" id="JQCQ01000044">
    <property type="protein sequence ID" value="KRO21953.1"/>
    <property type="molecule type" value="Genomic_DNA"/>
</dbReference>
<organism evidence="1 2">
    <name type="scientific">Pediococcus argentinicus</name>
    <dbReference type="NCBI Taxonomy" id="480391"/>
    <lineage>
        <taxon>Bacteria</taxon>
        <taxon>Bacillati</taxon>
        <taxon>Bacillota</taxon>
        <taxon>Bacilli</taxon>
        <taxon>Lactobacillales</taxon>
        <taxon>Lactobacillaceae</taxon>
        <taxon>Pediococcus</taxon>
    </lineage>
</organism>
<protein>
    <recommendedName>
        <fullName evidence="3">Glycosyltransferase 2-like domain-containing protein</fullName>
    </recommendedName>
</protein>
<dbReference type="InterPro" id="IPR029044">
    <property type="entry name" value="Nucleotide-diphossugar_trans"/>
</dbReference>
<accession>A0A0R2N7Y0</accession>
<sequence>MNASVHFQDNLNGYNKAVVILAGYKQQLWKKTFQRLKSYIPNDYDVMIVSSGRELEELAVIAKENHWAYLPLKKNNVCVALNTAIQKLSNAETIVKIDEDIFVTQNSIKSIEDELESPSINVKPGFVAPLIPINGFAHTEVLNIFEKEDLYNSKFGLDICAAGPDQKIENDVAVAKFFWNNEVFGNVDEMNQKVKNYSLNAVTCPIRFSIGMIAFKRSTWDKMGFFKSTGRGADMGQDEVQIDTFCVLNSMPMVVDRKSLVGHLSFGKQNESMLQFFEENPELF</sequence>
<dbReference type="PATRIC" id="fig|480391.4.peg.1347"/>
<reference evidence="1 2" key="1">
    <citation type="journal article" date="2015" name="Genome Announc.">
        <title>Expanding the biotechnology potential of lactobacilli through comparative genomics of 213 strains and associated genera.</title>
        <authorList>
            <person name="Sun Z."/>
            <person name="Harris H.M."/>
            <person name="McCann A."/>
            <person name="Guo C."/>
            <person name="Argimon S."/>
            <person name="Zhang W."/>
            <person name="Yang X."/>
            <person name="Jeffery I.B."/>
            <person name="Cooney J.C."/>
            <person name="Kagawa T.F."/>
            <person name="Liu W."/>
            <person name="Song Y."/>
            <person name="Salvetti E."/>
            <person name="Wrobel A."/>
            <person name="Rasinkangas P."/>
            <person name="Parkhill J."/>
            <person name="Rea M.C."/>
            <person name="O'Sullivan O."/>
            <person name="Ritari J."/>
            <person name="Douillard F.P."/>
            <person name="Paul Ross R."/>
            <person name="Yang R."/>
            <person name="Briner A.E."/>
            <person name="Felis G.E."/>
            <person name="de Vos W.M."/>
            <person name="Barrangou R."/>
            <person name="Klaenhammer T.R."/>
            <person name="Caufield P.W."/>
            <person name="Cui Y."/>
            <person name="Zhang H."/>
            <person name="O'Toole P.W."/>
        </authorList>
    </citation>
    <scope>NUCLEOTIDE SEQUENCE [LARGE SCALE GENOMIC DNA]</scope>
    <source>
        <strain evidence="1 2">DSM 23026</strain>
    </source>
</reference>
<dbReference type="SUPFAM" id="SSF53448">
    <property type="entry name" value="Nucleotide-diphospho-sugar transferases"/>
    <property type="match status" value="1"/>
</dbReference>
<gene>
    <name evidence="1" type="ORF">IV88_GL001325</name>
</gene>
<dbReference type="Gene3D" id="3.90.550.10">
    <property type="entry name" value="Spore Coat Polysaccharide Biosynthesis Protein SpsA, Chain A"/>
    <property type="match status" value="1"/>
</dbReference>
<evidence type="ECO:0000313" key="1">
    <source>
        <dbReference type="EMBL" id="KRO21953.1"/>
    </source>
</evidence>
<name>A0A0R2N7Y0_9LACO</name>
<proteinExistence type="predicted"/>
<dbReference type="RefSeq" id="WP_057800424.1">
    <property type="nucleotide sequence ID" value="NZ_BJZZ01000046.1"/>
</dbReference>
<evidence type="ECO:0008006" key="3">
    <source>
        <dbReference type="Google" id="ProtNLM"/>
    </source>
</evidence>
<dbReference type="Proteomes" id="UP000051249">
    <property type="component" value="Unassembled WGS sequence"/>
</dbReference>
<dbReference type="OrthoDB" id="2040972at2"/>
<comment type="caution">
    <text evidence="1">The sequence shown here is derived from an EMBL/GenBank/DDBJ whole genome shotgun (WGS) entry which is preliminary data.</text>
</comment>
<dbReference type="AlphaFoldDB" id="A0A0R2N7Y0"/>